<evidence type="ECO:0000313" key="1">
    <source>
        <dbReference type="EMBL" id="VDC32295.1"/>
    </source>
</evidence>
<dbReference type="AlphaFoldDB" id="A0A3P5XBV4"/>
<name>A0A3P5XBV4_9MICC</name>
<gene>
    <name evidence="1" type="ORF">PSET11_03048</name>
</gene>
<dbReference type="EMBL" id="UXAU01000040">
    <property type="protein sequence ID" value="VDC32295.1"/>
    <property type="molecule type" value="Genomic_DNA"/>
</dbReference>
<evidence type="ECO:0000313" key="2">
    <source>
        <dbReference type="Proteomes" id="UP000280861"/>
    </source>
</evidence>
<reference evidence="1 2" key="1">
    <citation type="submission" date="2018-11" db="EMBL/GenBank/DDBJ databases">
        <authorList>
            <person name="Criscuolo A."/>
        </authorList>
    </citation>
    <scope>NUCLEOTIDE SEQUENCE [LARGE SCALE GENOMIC DNA]</scope>
    <source>
        <strain evidence="1">AT11b</strain>
    </source>
</reference>
<dbReference type="Proteomes" id="UP000280861">
    <property type="component" value="Unassembled WGS sequence"/>
</dbReference>
<proteinExistence type="predicted"/>
<keyword evidence="2" id="KW-1185">Reference proteome</keyword>
<organism evidence="1 2">
    <name type="scientific">Arthrobacter ulcerisalmonis</name>
    <dbReference type="NCBI Taxonomy" id="2483813"/>
    <lineage>
        <taxon>Bacteria</taxon>
        <taxon>Bacillati</taxon>
        <taxon>Actinomycetota</taxon>
        <taxon>Actinomycetes</taxon>
        <taxon>Micrococcales</taxon>
        <taxon>Micrococcaceae</taxon>
        <taxon>Arthrobacter</taxon>
    </lineage>
</organism>
<accession>A0A3P5XBV4</accession>
<protein>
    <submittedName>
        <fullName evidence="1">Uncharacterized protein</fullName>
    </submittedName>
</protein>
<sequence>MRIAPNIEVLSVTPVSDGRMVLLLLRDRNNGNQYFYNIPGLVGSLPDSAATEGIFPEN</sequence>